<dbReference type="PANTHER" id="PTHR45962:SF1">
    <property type="entry name" value="N-FATTY-ACYL-AMINO ACID SYNTHASE_HYDROLASE PM20D1"/>
    <property type="match status" value="1"/>
</dbReference>
<sequence length="473" mass="50790">MKRIVAALLASAISAGSAQAQAPLRPDQEAFRGLYKELVETNTTVSSGSCTLAAERMATRLKAAGFKDEQLTLFAVPEHPKDGGLVAVYPGTSKKLKPLLLLAHIDVVEAKRSDWVRDPFTLIEENGYFYGRGTADDKSQAAIWTDSLIRFAKDGYKPARTIKMALTCGEETSGAFNGAEWLSKNKRDLIDAEFALNEGGGGLTDGKGPLNGGKLVVQSIQAGEKAYQDFTLTTTNPGGHSSQPLRENAIYAMADAVTRIRDFEFPLEFNDTTRAFFAKAGSIRPDAMGKAMVALSANPTDKAAEAVVNTDKMFHSMLRTTCVATLIDGGHALNALPQTVTANVNCRMFPGRTPDETQALLARAIGNPAVKIEQRVKDKPIAKAPPMNSPAVATMERLVNQRWPGVPVIPTMSTGATDAVYLAAVGIPTYGVPGEWGDPDGNGAHGLNERLEVRSLYEGRDYLFDLVKALSSK</sequence>
<evidence type="ECO:0000256" key="4">
    <source>
        <dbReference type="ARBA" id="ARBA00022801"/>
    </source>
</evidence>
<keyword evidence="2" id="KW-0645">Protease</keyword>
<dbReference type="EMBL" id="JBHLTL010000001">
    <property type="protein sequence ID" value="MFC0588754.1"/>
    <property type="molecule type" value="Genomic_DNA"/>
</dbReference>
<evidence type="ECO:0000256" key="5">
    <source>
        <dbReference type="ARBA" id="ARBA00022833"/>
    </source>
</evidence>
<evidence type="ECO:0000259" key="7">
    <source>
        <dbReference type="Pfam" id="PF07687"/>
    </source>
</evidence>
<keyword evidence="4" id="KW-0378">Hydrolase</keyword>
<dbReference type="PROSITE" id="PS00758">
    <property type="entry name" value="ARGE_DAPE_CPG2_1"/>
    <property type="match status" value="1"/>
</dbReference>
<dbReference type="InterPro" id="IPR001261">
    <property type="entry name" value="ArgE/DapE_CS"/>
</dbReference>
<name>A0ABV6PFY2_9SPHN</name>
<dbReference type="SUPFAM" id="SSF53187">
    <property type="entry name" value="Zn-dependent exopeptidases"/>
    <property type="match status" value="1"/>
</dbReference>
<proteinExistence type="inferred from homology"/>
<dbReference type="Gene3D" id="1.10.150.900">
    <property type="match status" value="1"/>
</dbReference>
<keyword evidence="6" id="KW-0732">Signal</keyword>
<evidence type="ECO:0000256" key="3">
    <source>
        <dbReference type="ARBA" id="ARBA00022723"/>
    </source>
</evidence>
<dbReference type="Gene3D" id="3.40.630.10">
    <property type="entry name" value="Zn peptidases"/>
    <property type="match status" value="1"/>
</dbReference>
<dbReference type="InterPro" id="IPR036264">
    <property type="entry name" value="Bact_exopeptidase_dim_dom"/>
</dbReference>
<feature type="domain" description="Peptidase M20 dimerisation" evidence="7">
    <location>
        <begin position="223"/>
        <end position="371"/>
    </location>
</feature>
<feature type="chain" id="PRO_5045730145" evidence="6">
    <location>
        <begin position="21"/>
        <end position="473"/>
    </location>
</feature>
<dbReference type="SUPFAM" id="SSF55031">
    <property type="entry name" value="Bacterial exopeptidase dimerisation domain"/>
    <property type="match status" value="1"/>
</dbReference>
<comment type="caution">
    <text evidence="8">The sequence shown here is derived from an EMBL/GenBank/DDBJ whole genome shotgun (WGS) entry which is preliminary data.</text>
</comment>
<comment type="similarity">
    <text evidence="1">Belongs to the peptidase M20A family.</text>
</comment>
<organism evidence="8 9">
    <name type="scientific">Novosphingobium aquiterrae</name>
    <dbReference type="NCBI Taxonomy" id="624388"/>
    <lineage>
        <taxon>Bacteria</taxon>
        <taxon>Pseudomonadati</taxon>
        <taxon>Pseudomonadota</taxon>
        <taxon>Alphaproteobacteria</taxon>
        <taxon>Sphingomonadales</taxon>
        <taxon>Sphingomonadaceae</taxon>
        <taxon>Novosphingobium</taxon>
    </lineage>
</organism>
<evidence type="ECO:0000256" key="2">
    <source>
        <dbReference type="ARBA" id="ARBA00022670"/>
    </source>
</evidence>
<evidence type="ECO:0000256" key="1">
    <source>
        <dbReference type="ARBA" id="ARBA00006247"/>
    </source>
</evidence>
<dbReference type="InterPro" id="IPR047177">
    <property type="entry name" value="Pept_M20A"/>
</dbReference>
<feature type="signal peptide" evidence="6">
    <location>
        <begin position="1"/>
        <end position="20"/>
    </location>
</feature>
<evidence type="ECO:0000313" key="8">
    <source>
        <dbReference type="EMBL" id="MFC0588754.1"/>
    </source>
</evidence>
<dbReference type="PANTHER" id="PTHR45962">
    <property type="entry name" value="N-FATTY-ACYL-AMINO ACID SYNTHASE/HYDROLASE PM20D1"/>
    <property type="match status" value="1"/>
</dbReference>
<keyword evidence="9" id="KW-1185">Reference proteome</keyword>
<keyword evidence="5" id="KW-0862">Zinc</keyword>
<keyword evidence="3" id="KW-0479">Metal-binding</keyword>
<dbReference type="Pfam" id="PF07687">
    <property type="entry name" value="M20_dimer"/>
    <property type="match status" value="1"/>
</dbReference>
<dbReference type="InterPro" id="IPR011650">
    <property type="entry name" value="Peptidase_M20_dimer"/>
</dbReference>
<gene>
    <name evidence="8" type="ORF">ACFFF7_04950</name>
</gene>
<protein>
    <submittedName>
        <fullName evidence="8">M20/M25/M40 family metallo-hydrolase</fullName>
    </submittedName>
</protein>
<dbReference type="Pfam" id="PF01546">
    <property type="entry name" value="Peptidase_M20"/>
    <property type="match status" value="1"/>
</dbReference>
<reference evidence="8 9" key="1">
    <citation type="submission" date="2024-09" db="EMBL/GenBank/DDBJ databases">
        <authorList>
            <person name="Sun Q."/>
            <person name="Mori K."/>
        </authorList>
    </citation>
    <scope>NUCLEOTIDE SEQUENCE [LARGE SCALE GENOMIC DNA]</scope>
    <source>
        <strain evidence="8 9">NCAIM B.02537</strain>
    </source>
</reference>
<dbReference type="Gene3D" id="3.30.70.360">
    <property type="match status" value="1"/>
</dbReference>
<dbReference type="RefSeq" id="WP_379480243.1">
    <property type="nucleotide sequence ID" value="NZ_JBHLTL010000001.1"/>
</dbReference>
<evidence type="ECO:0000313" key="9">
    <source>
        <dbReference type="Proteomes" id="UP001589943"/>
    </source>
</evidence>
<evidence type="ECO:0000256" key="6">
    <source>
        <dbReference type="SAM" id="SignalP"/>
    </source>
</evidence>
<dbReference type="Proteomes" id="UP001589943">
    <property type="component" value="Unassembled WGS sequence"/>
</dbReference>
<dbReference type="InterPro" id="IPR002933">
    <property type="entry name" value="Peptidase_M20"/>
</dbReference>
<accession>A0ABV6PFY2</accession>
<dbReference type="NCBIfam" id="NF006596">
    <property type="entry name" value="PRK09133.1"/>
    <property type="match status" value="1"/>
</dbReference>